<protein>
    <submittedName>
        <fullName evidence="2">Uncharacterized protein</fullName>
    </submittedName>
</protein>
<dbReference type="AlphaFoldDB" id="A0A803L113"/>
<sequence>MSTNVNSDVKLMNRSSPVSHKTGIGKAFTPLGKNIRQSFVRTPAPSTSRHPSTAFHDIHLELRKLENRRSRIALEKSFARNRSLDQELQSPSVRKEEEQRERKGHNSQKKARAVRNRSGSST</sequence>
<accession>A0A803L113</accession>
<feature type="region of interest" description="Disordered" evidence="1">
    <location>
        <begin position="76"/>
        <end position="122"/>
    </location>
</feature>
<feature type="compositionally biased region" description="Basic residues" evidence="1">
    <location>
        <begin position="102"/>
        <end position="115"/>
    </location>
</feature>
<feature type="compositionally biased region" description="Basic and acidic residues" evidence="1">
    <location>
        <begin position="76"/>
        <end position="85"/>
    </location>
</feature>
<keyword evidence="3" id="KW-1185">Reference proteome</keyword>
<reference evidence="2" key="2">
    <citation type="submission" date="2021-03" db="UniProtKB">
        <authorList>
            <consortium name="EnsemblPlants"/>
        </authorList>
    </citation>
    <scope>IDENTIFICATION</scope>
</reference>
<dbReference type="Gramene" id="AUR62005551-RA">
    <property type="protein sequence ID" value="AUR62005551-RA:cds"/>
    <property type="gene ID" value="AUR62005551"/>
</dbReference>
<proteinExistence type="predicted"/>
<evidence type="ECO:0000313" key="3">
    <source>
        <dbReference type="Proteomes" id="UP000596660"/>
    </source>
</evidence>
<dbReference type="EnsemblPlants" id="AUR62005551-RA">
    <property type="protein sequence ID" value="AUR62005551-RA:cds"/>
    <property type="gene ID" value="AUR62005551"/>
</dbReference>
<dbReference type="Proteomes" id="UP000596660">
    <property type="component" value="Unplaced"/>
</dbReference>
<feature type="region of interest" description="Disordered" evidence="1">
    <location>
        <begin position="1"/>
        <end position="30"/>
    </location>
</feature>
<organism evidence="2 3">
    <name type="scientific">Chenopodium quinoa</name>
    <name type="common">Quinoa</name>
    <dbReference type="NCBI Taxonomy" id="63459"/>
    <lineage>
        <taxon>Eukaryota</taxon>
        <taxon>Viridiplantae</taxon>
        <taxon>Streptophyta</taxon>
        <taxon>Embryophyta</taxon>
        <taxon>Tracheophyta</taxon>
        <taxon>Spermatophyta</taxon>
        <taxon>Magnoliopsida</taxon>
        <taxon>eudicotyledons</taxon>
        <taxon>Gunneridae</taxon>
        <taxon>Pentapetalae</taxon>
        <taxon>Caryophyllales</taxon>
        <taxon>Chenopodiaceae</taxon>
        <taxon>Chenopodioideae</taxon>
        <taxon>Atripliceae</taxon>
        <taxon>Chenopodium</taxon>
    </lineage>
</organism>
<evidence type="ECO:0000256" key="1">
    <source>
        <dbReference type="SAM" id="MobiDB-lite"/>
    </source>
</evidence>
<feature type="compositionally biased region" description="Polar residues" evidence="1">
    <location>
        <begin position="1"/>
        <end position="19"/>
    </location>
</feature>
<reference evidence="2" key="1">
    <citation type="journal article" date="2017" name="Nature">
        <title>The genome of Chenopodium quinoa.</title>
        <authorList>
            <person name="Jarvis D.E."/>
            <person name="Ho Y.S."/>
            <person name="Lightfoot D.J."/>
            <person name="Schmoeckel S.M."/>
            <person name="Li B."/>
            <person name="Borm T.J.A."/>
            <person name="Ohyanagi H."/>
            <person name="Mineta K."/>
            <person name="Michell C.T."/>
            <person name="Saber N."/>
            <person name="Kharbatia N.M."/>
            <person name="Rupper R.R."/>
            <person name="Sharp A.R."/>
            <person name="Dally N."/>
            <person name="Boughton B.A."/>
            <person name="Woo Y.H."/>
            <person name="Gao G."/>
            <person name="Schijlen E.G.W.M."/>
            <person name="Guo X."/>
            <person name="Momin A.A."/>
            <person name="Negrao S."/>
            <person name="Al-Babili S."/>
            <person name="Gehring C."/>
            <person name="Roessner U."/>
            <person name="Jung C."/>
            <person name="Murphy K."/>
            <person name="Arold S.T."/>
            <person name="Gojobori T."/>
            <person name="van der Linden C.G."/>
            <person name="van Loo E.N."/>
            <person name="Jellen E.N."/>
            <person name="Maughan P.J."/>
            <person name="Tester M."/>
        </authorList>
    </citation>
    <scope>NUCLEOTIDE SEQUENCE [LARGE SCALE GENOMIC DNA]</scope>
    <source>
        <strain evidence="2">cv. PI 614886</strain>
    </source>
</reference>
<name>A0A803L113_CHEQI</name>
<evidence type="ECO:0000313" key="2">
    <source>
        <dbReference type="EnsemblPlants" id="AUR62005551-RA:cds"/>
    </source>
</evidence>